<sequence>PFWLKPFEHEPAKATSAVKHGQAIGNRSRVYYARHVLLACAVVSASLLTCKLAILKGIVVPFGPHGSHRIGSWTPSNDDLQMYSPKAKSIPSRDRSKESSVVRSFSQLCWKATGLCRSIRDYVRLNGLTHIFVGASAKTAGSSVKYFFFGNLELHERDKLAISAQRHQCEWAVTGSHLFDGLGRLLKSPCARNTLFLLPIREEMSWLRSALQQVCWVEAGKNRCEEEACPDACGNFTWLEMALRNHTVELGQGPHIWIKEWMVRSRAFHTFMFDYDAIDNVLACLPQSGLKVENSWGLKVENSSQLARHIYKRAQATPKVNAGFRPSINMSDEDIRVAYYSVESTPYWPQPYVKALEKSGCEVASLRGLRVSEGR</sequence>
<dbReference type="Proteomes" id="UP001189429">
    <property type="component" value="Unassembled WGS sequence"/>
</dbReference>
<evidence type="ECO:0000313" key="3">
    <source>
        <dbReference type="Proteomes" id="UP001189429"/>
    </source>
</evidence>
<feature type="non-terminal residue" evidence="2">
    <location>
        <position position="1"/>
    </location>
</feature>
<proteinExistence type="predicted"/>
<comment type="caution">
    <text evidence="2">The sequence shown here is derived from an EMBL/GenBank/DDBJ whole genome shotgun (WGS) entry which is preliminary data.</text>
</comment>
<reference evidence="2" key="1">
    <citation type="submission" date="2023-10" db="EMBL/GenBank/DDBJ databases">
        <authorList>
            <person name="Chen Y."/>
            <person name="Shah S."/>
            <person name="Dougan E. K."/>
            <person name="Thang M."/>
            <person name="Chan C."/>
        </authorList>
    </citation>
    <scope>NUCLEOTIDE SEQUENCE [LARGE SCALE GENOMIC DNA]</scope>
</reference>
<evidence type="ECO:0000313" key="2">
    <source>
        <dbReference type="EMBL" id="CAK0795913.1"/>
    </source>
</evidence>
<gene>
    <name evidence="2" type="ORF">PCOR1329_LOCUS5434</name>
</gene>
<dbReference type="EMBL" id="CAUYUJ010001433">
    <property type="protein sequence ID" value="CAK0795913.1"/>
    <property type="molecule type" value="Genomic_DNA"/>
</dbReference>
<feature type="region of interest" description="Disordered" evidence="1">
    <location>
        <begin position="73"/>
        <end position="95"/>
    </location>
</feature>
<organism evidence="2 3">
    <name type="scientific">Prorocentrum cordatum</name>
    <dbReference type="NCBI Taxonomy" id="2364126"/>
    <lineage>
        <taxon>Eukaryota</taxon>
        <taxon>Sar</taxon>
        <taxon>Alveolata</taxon>
        <taxon>Dinophyceae</taxon>
        <taxon>Prorocentrales</taxon>
        <taxon>Prorocentraceae</taxon>
        <taxon>Prorocentrum</taxon>
    </lineage>
</organism>
<protein>
    <submittedName>
        <fullName evidence="2">Uncharacterized protein</fullName>
    </submittedName>
</protein>
<evidence type="ECO:0000256" key="1">
    <source>
        <dbReference type="SAM" id="MobiDB-lite"/>
    </source>
</evidence>
<keyword evidence="3" id="KW-1185">Reference proteome</keyword>
<accession>A0ABN9PVL3</accession>
<name>A0ABN9PVL3_9DINO</name>